<dbReference type="Proteomes" id="UP000326912">
    <property type="component" value="Unassembled WGS sequence"/>
</dbReference>
<reference evidence="1 2" key="1">
    <citation type="submission" date="2019-10" db="EMBL/GenBank/DDBJ databases">
        <title>Dictyobacter vulcani sp. nov., within the class Ktedonobacteria, isolated from soil of volcanic Mt. Zao.</title>
        <authorList>
            <person name="Zheng Y."/>
            <person name="Wang C.M."/>
            <person name="Sakai Y."/>
            <person name="Abe K."/>
            <person name="Yokota A."/>
            <person name="Yabe S."/>
        </authorList>
    </citation>
    <scope>NUCLEOTIDE SEQUENCE [LARGE SCALE GENOMIC DNA]</scope>
    <source>
        <strain evidence="1 2">W12</strain>
    </source>
</reference>
<dbReference type="AlphaFoldDB" id="A0A5J4KL35"/>
<evidence type="ECO:0000313" key="2">
    <source>
        <dbReference type="Proteomes" id="UP000326912"/>
    </source>
</evidence>
<accession>A0A5J4KL35</accession>
<dbReference type="EMBL" id="BKZW01000002">
    <property type="protein sequence ID" value="GER90154.1"/>
    <property type="molecule type" value="Genomic_DNA"/>
</dbReference>
<protein>
    <submittedName>
        <fullName evidence="1">Uncharacterized protein</fullName>
    </submittedName>
</protein>
<comment type="caution">
    <text evidence="1">The sequence shown here is derived from an EMBL/GenBank/DDBJ whole genome shotgun (WGS) entry which is preliminary data.</text>
</comment>
<evidence type="ECO:0000313" key="1">
    <source>
        <dbReference type="EMBL" id="GER90154.1"/>
    </source>
</evidence>
<dbReference type="RefSeq" id="WP_151757930.1">
    <property type="nucleotide sequence ID" value="NZ_BKZW01000002.1"/>
</dbReference>
<sequence>MKDSGLLLAEENGTRVLLRKVSRCGHICYHGQLYFVTKALAGQHLQIHVTSQQLVIKAEIPVYKAYPLRK</sequence>
<organism evidence="1 2">
    <name type="scientific">Dictyobacter vulcani</name>
    <dbReference type="NCBI Taxonomy" id="2607529"/>
    <lineage>
        <taxon>Bacteria</taxon>
        <taxon>Bacillati</taxon>
        <taxon>Chloroflexota</taxon>
        <taxon>Ktedonobacteria</taxon>
        <taxon>Ktedonobacterales</taxon>
        <taxon>Dictyobacteraceae</taxon>
        <taxon>Dictyobacter</taxon>
    </lineage>
</organism>
<proteinExistence type="predicted"/>
<keyword evidence="2" id="KW-1185">Reference proteome</keyword>
<name>A0A5J4KL35_9CHLR</name>
<gene>
    <name evidence="1" type="ORF">KDW_43160</name>
</gene>